<sequence length="54" mass="6425">MFFFCRLLLMYYLLFFNSRSSLLVIPNSVIYIIFVNCVILFHCLGVTADRGRRQ</sequence>
<evidence type="ECO:0000256" key="1">
    <source>
        <dbReference type="SAM" id="Phobius"/>
    </source>
</evidence>
<keyword evidence="1" id="KW-0812">Transmembrane</keyword>
<accession>A0A0L8GIE1</accession>
<proteinExistence type="predicted"/>
<feature type="transmembrane region" description="Helical" evidence="1">
    <location>
        <begin position="30"/>
        <end position="48"/>
    </location>
</feature>
<dbReference type="AlphaFoldDB" id="A0A0L8GIE1"/>
<gene>
    <name evidence="2" type="ORF">OCBIM_22033482mg</name>
</gene>
<keyword evidence="1" id="KW-1133">Transmembrane helix</keyword>
<reference evidence="2" key="1">
    <citation type="submission" date="2015-07" db="EMBL/GenBank/DDBJ databases">
        <title>MeaNS - Measles Nucleotide Surveillance Program.</title>
        <authorList>
            <person name="Tran T."/>
            <person name="Druce J."/>
        </authorList>
    </citation>
    <scope>NUCLEOTIDE SEQUENCE</scope>
    <source>
        <strain evidence="2">UCB-OBI-ISO-001</strain>
        <tissue evidence="2">Gonad</tissue>
    </source>
</reference>
<name>A0A0L8GIE1_OCTBM</name>
<evidence type="ECO:0000313" key="2">
    <source>
        <dbReference type="EMBL" id="KOF76310.1"/>
    </source>
</evidence>
<protein>
    <submittedName>
        <fullName evidence="2">Uncharacterized protein</fullName>
    </submittedName>
</protein>
<dbReference type="EMBL" id="KQ421821">
    <property type="protein sequence ID" value="KOF76310.1"/>
    <property type="molecule type" value="Genomic_DNA"/>
</dbReference>
<keyword evidence="1" id="KW-0472">Membrane</keyword>
<organism evidence="2">
    <name type="scientific">Octopus bimaculoides</name>
    <name type="common">California two-spotted octopus</name>
    <dbReference type="NCBI Taxonomy" id="37653"/>
    <lineage>
        <taxon>Eukaryota</taxon>
        <taxon>Metazoa</taxon>
        <taxon>Spiralia</taxon>
        <taxon>Lophotrochozoa</taxon>
        <taxon>Mollusca</taxon>
        <taxon>Cephalopoda</taxon>
        <taxon>Coleoidea</taxon>
        <taxon>Octopodiformes</taxon>
        <taxon>Octopoda</taxon>
        <taxon>Incirrata</taxon>
        <taxon>Octopodidae</taxon>
        <taxon>Octopus</taxon>
    </lineage>
</organism>